<evidence type="ECO:0000256" key="1">
    <source>
        <dbReference type="ARBA" id="ARBA00022884"/>
    </source>
</evidence>
<dbReference type="Gene3D" id="2.30.30.100">
    <property type="match status" value="1"/>
</dbReference>
<dbReference type="Proteomes" id="UP000236884">
    <property type="component" value="Chromosome"/>
</dbReference>
<evidence type="ECO:0000313" key="7">
    <source>
        <dbReference type="Proteomes" id="UP000236884"/>
    </source>
</evidence>
<dbReference type="InterPro" id="IPR005001">
    <property type="entry name" value="Hfq"/>
</dbReference>
<dbReference type="InterPro" id="IPR010920">
    <property type="entry name" value="LSM_dom_sf"/>
</dbReference>
<dbReference type="PANTHER" id="PTHR34772">
    <property type="entry name" value="RNA-BINDING PROTEIN HFQ"/>
    <property type="match status" value="1"/>
</dbReference>
<dbReference type="InterPro" id="IPR047575">
    <property type="entry name" value="Sm"/>
</dbReference>
<accession>A0A0S3PTH4</accession>
<dbReference type="SUPFAM" id="SSF50182">
    <property type="entry name" value="Sm-like ribonucleoproteins"/>
    <property type="match status" value="1"/>
</dbReference>
<dbReference type="GO" id="GO:0006355">
    <property type="term" value="P:regulation of DNA-templated transcription"/>
    <property type="evidence" value="ECO:0007669"/>
    <property type="project" value="InterPro"/>
</dbReference>
<dbReference type="GO" id="GO:0043487">
    <property type="term" value="P:regulation of RNA stability"/>
    <property type="evidence" value="ECO:0007669"/>
    <property type="project" value="TreeGrafter"/>
</dbReference>
<evidence type="ECO:0000256" key="2">
    <source>
        <dbReference type="ARBA" id="ARBA00023016"/>
    </source>
</evidence>
<name>A0A0S3PTH4_9BRAD</name>
<dbReference type="GO" id="GO:0003723">
    <property type="term" value="F:RNA binding"/>
    <property type="evidence" value="ECO:0007669"/>
    <property type="project" value="UniProtKB-UniRule"/>
</dbReference>
<comment type="function">
    <text evidence="3">RNA chaperone that binds small regulatory RNA (sRNAs) and mRNAs to facilitate mRNA translational regulation in response to envelope stress, environmental stress and changes in metabolite concentrations. Also binds with high specificity to tRNAs.</text>
</comment>
<dbReference type="NCBIfam" id="TIGR02383">
    <property type="entry name" value="Hfq"/>
    <property type="match status" value="1"/>
</dbReference>
<feature type="domain" description="Sm" evidence="5">
    <location>
        <begin position="10"/>
        <end position="70"/>
    </location>
</feature>
<gene>
    <name evidence="6" type="primary">hfq_1</name>
    <name evidence="3" type="synonym">hfq</name>
    <name evidence="6" type="ORF">GJW-30_1_01789</name>
</gene>
<evidence type="ECO:0000256" key="4">
    <source>
        <dbReference type="SAM" id="MobiDB-lite"/>
    </source>
</evidence>
<keyword evidence="2 3" id="KW-0346">Stress response</keyword>
<dbReference type="OrthoDB" id="9799751at2"/>
<dbReference type="EMBL" id="AP014946">
    <property type="protein sequence ID" value="BAT59258.1"/>
    <property type="molecule type" value="Genomic_DNA"/>
</dbReference>
<dbReference type="GO" id="GO:0005829">
    <property type="term" value="C:cytosol"/>
    <property type="evidence" value="ECO:0007669"/>
    <property type="project" value="TreeGrafter"/>
</dbReference>
<dbReference type="CDD" id="cd01716">
    <property type="entry name" value="Hfq"/>
    <property type="match status" value="1"/>
</dbReference>
<sequence>MANNPQRLQDTFLDHLQKNATPITIFLINGVKLQGVVTGHDNFCIMLGREGQAQAVYKQAISTITSNYPIELWEDAPPKDKPARPAPRATATRAVVVERRPLTRKPPPR</sequence>
<protein>
    <recommendedName>
        <fullName evidence="3">RNA-binding protein Hfq</fullName>
    </recommendedName>
</protein>
<dbReference type="GO" id="GO:0045974">
    <property type="term" value="P:regulation of translation, ncRNA-mediated"/>
    <property type="evidence" value="ECO:0007669"/>
    <property type="project" value="TreeGrafter"/>
</dbReference>
<dbReference type="Pfam" id="PF17209">
    <property type="entry name" value="Hfq"/>
    <property type="match status" value="1"/>
</dbReference>
<evidence type="ECO:0000259" key="5">
    <source>
        <dbReference type="PROSITE" id="PS52002"/>
    </source>
</evidence>
<proteinExistence type="inferred from homology"/>
<feature type="region of interest" description="Disordered" evidence="4">
    <location>
        <begin position="73"/>
        <end position="109"/>
    </location>
</feature>
<dbReference type="PROSITE" id="PS52002">
    <property type="entry name" value="SM"/>
    <property type="match status" value="1"/>
</dbReference>
<evidence type="ECO:0000256" key="3">
    <source>
        <dbReference type="HAMAP-Rule" id="MF_00436"/>
    </source>
</evidence>
<comment type="similarity">
    <text evidence="3">Belongs to the Hfq family.</text>
</comment>
<dbReference type="KEGG" id="vgo:GJW-30_1_01789"/>
<evidence type="ECO:0000313" key="6">
    <source>
        <dbReference type="EMBL" id="BAT59258.1"/>
    </source>
</evidence>
<comment type="subunit">
    <text evidence="3">Homohexamer.</text>
</comment>
<dbReference type="PANTHER" id="PTHR34772:SF1">
    <property type="entry name" value="RNA-BINDING PROTEIN HFQ"/>
    <property type="match status" value="1"/>
</dbReference>
<organism evidence="6 7">
    <name type="scientific">Variibacter gotjawalensis</name>
    <dbReference type="NCBI Taxonomy" id="1333996"/>
    <lineage>
        <taxon>Bacteria</taxon>
        <taxon>Pseudomonadati</taxon>
        <taxon>Pseudomonadota</taxon>
        <taxon>Alphaproteobacteria</taxon>
        <taxon>Hyphomicrobiales</taxon>
        <taxon>Nitrobacteraceae</taxon>
        <taxon>Variibacter</taxon>
    </lineage>
</organism>
<dbReference type="AlphaFoldDB" id="A0A0S3PTH4"/>
<reference evidence="6 7" key="1">
    <citation type="submission" date="2015-08" db="EMBL/GenBank/DDBJ databases">
        <title>Investigation of the bacterial diversity of lava forest soil.</title>
        <authorList>
            <person name="Lee J.S."/>
        </authorList>
    </citation>
    <scope>NUCLEOTIDE SEQUENCE [LARGE SCALE GENOMIC DNA]</scope>
    <source>
        <strain evidence="6 7">GJW-30</strain>
    </source>
</reference>
<dbReference type="HAMAP" id="MF_00436">
    <property type="entry name" value="Hfq"/>
    <property type="match status" value="1"/>
</dbReference>
<keyword evidence="7" id="KW-1185">Reference proteome</keyword>
<feature type="compositionally biased region" description="Low complexity" evidence="4">
    <location>
        <begin position="86"/>
        <end position="95"/>
    </location>
</feature>
<keyword evidence="1 3" id="KW-0694">RNA-binding</keyword>